<evidence type="ECO:0000259" key="1">
    <source>
        <dbReference type="Pfam" id="PF13088"/>
    </source>
</evidence>
<dbReference type="SUPFAM" id="SSF50939">
    <property type="entry name" value="Sialidases"/>
    <property type="match status" value="1"/>
</dbReference>
<organism evidence="2 3">
    <name type="scientific">Rosistilla ulvae</name>
    <dbReference type="NCBI Taxonomy" id="1930277"/>
    <lineage>
        <taxon>Bacteria</taxon>
        <taxon>Pseudomonadati</taxon>
        <taxon>Planctomycetota</taxon>
        <taxon>Planctomycetia</taxon>
        <taxon>Pirellulales</taxon>
        <taxon>Pirellulaceae</taxon>
        <taxon>Rosistilla</taxon>
    </lineage>
</organism>
<gene>
    <name evidence="2" type="primary">nedA_2</name>
    <name evidence="2" type="ORF">EC9_21470</name>
</gene>
<dbReference type="GO" id="GO:0004308">
    <property type="term" value="F:exo-alpha-sialidase activity"/>
    <property type="evidence" value="ECO:0007669"/>
    <property type="project" value="UniProtKB-EC"/>
</dbReference>
<dbReference type="RefSeq" id="WP_218934712.1">
    <property type="nucleotide sequence ID" value="NZ_CP036261.1"/>
</dbReference>
<feature type="domain" description="Sialidase" evidence="1">
    <location>
        <begin position="101"/>
        <end position="362"/>
    </location>
</feature>
<evidence type="ECO:0000313" key="2">
    <source>
        <dbReference type="EMBL" id="QDS87962.1"/>
    </source>
</evidence>
<dbReference type="InterPro" id="IPR036278">
    <property type="entry name" value="Sialidase_sf"/>
</dbReference>
<dbReference type="CDD" id="cd15482">
    <property type="entry name" value="Sialidase_non-viral"/>
    <property type="match status" value="1"/>
</dbReference>
<dbReference type="PANTHER" id="PTHR43752">
    <property type="entry name" value="BNR/ASP-BOX REPEAT FAMILY PROTEIN"/>
    <property type="match status" value="1"/>
</dbReference>
<dbReference type="AlphaFoldDB" id="A0A517LZB1"/>
<name>A0A517LZB1_9BACT</name>
<accession>A0A517LZB1</accession>
<dbReference type="InterPro" id="IPR011040">
    <property type="entry name" value="Sialidase"/>
</dbReference>
<dbReference type="InterPro" id="IPR006311">
    <property type="entry name" value="TAT_signal"/>
</dbReference>
<keyword evidence="2" id="KW-0326">Glycosidase</keyword>
<reference evidence="2 3" key="1">
    <citation type="submission" date="2019-02" db="EMBL/GenBank/DDBJ databases">
        <title>Deep-cultivation of Planctomycetes and their phenomic and genomic characterization uncovers novel biology.</title>
        <authorList>
            <person name="Wiegand S."/>
            <person name="Jogler M."/>
            <person name="Boedeker C."/>
            <person name="Pinto D."/>
            <person name="Vollmers J."/>
            <person name="Rivas-Marin E."/>
            <person name="Kohn T."/>
            <person name="Peeters S.H."/>
            <person name="Heuer A."/>
            <person name="Rast P."/>
            <person name="Oberbeckmann S."/>
            <person name="Bunk B."/>
            <person name="Jeske O."/>
            <person name="Meyerdierks A."/>
            <person name="Storesund J.E."/>
            <person name="Kallscheuer N."/>
            <person name="Luecker S."/>
            <person name="Lage O.M."/>
            <person name="Pohl T."/>
            <person name="Merkel B.J."/>
            <person name="Hornburger P."/>
            <person name="Mueller R.-W."/>
            <person name="Bruemmer F."/>
            <person name="Labrenz M."/>
            <person name="Spormann A.M."/>
            <person name="Op den Camp H."/>
            <person name="Overmann J."/>
            <person name="Amann R."/>
            <person name="Jetten M.S.M."/>
            <person name="Mascher T."/>
            <person name="Medema M.H."/>
            <person name="Devos D.P."/>
            <person name="Kaster A.-K."/>
            <person name="Ovreas L."/>
            <person name="Rohde M."/>
            <person name="Galperin M.Y."/>
            <person name="Jogler C."/>
        </authorList>
    </citation>
    <scope>NUCLEOTIDE SEQUENCE [LARGE SCALE GENOMIC DNA]</scope>
    <source>
        <strain evidence="2 3">EC9</strain>
    </source>
</reference>
<protein>
    <submittedName>
        <fullName evidence="2">Sialidase</fullName>
        <ecNumber evidence="2">3.2.1.18</ecNumber>
    </submittedName>
</protein>
<dbReference type="Pfam" id="PF13088">
    <property type="entry name" value="BNR_2"/>
    <property type="match status" value="1"/>
</dbReference>
<dbReference type="EMBL" id="CP036261">
    <property type="protein sequence ID" value="QDS87962.1"/>
    <property type="molecule type" value="Genomic_DNA"/>
</dbReference>
<keyword evidence="3" id="KW-1185">Reference proteome</keyword>
<keyword evidence="2" id="KW-0378">Hydrolase</keyword>
<dbReference type="PROSITE" id="PS51318">
    <property type="entry name" value="TAT"/>
    <property type="match status" value="1"/>
</dbReference>
<proteinExistence type="predicted"/>
<dbReference type="Proteomes" id="UP000319557">
    <property type="component" value="Chromosome"/>
</dbReference>
<dbReference type="KEGG" id="ruv:EC9_21470"/>
<evidence type="ECO:0000313" key="3">
    <source>
        <dbReference type="Proteomes" id="UP000319557"/>
    </source>
</evidence>
<dbReference type="PANTHER" id="PTHR43752:SF2">
    <property type="entry name" value="BNR_ASP-BOX REPEAT FAMILY PROTEIN"/>
    <property type="match status" value="1"/>
</dbReference>
<sequence length="393" mass="44541">MLNRRNLIKAAAGWGGACTLPGISANSWAKSYGEDRPLLRPVFDQVICPETAEHPRNDHQTILPLDSDRLMLVWSEYYLNAAQPSQRGGNARIGDEVSCQISSMISSDRGRTWSDRRVLQPNEWKHNVKQSNLVRLSENELLMFYVGWDSATDRNVFRRRSLDNGQTWDAQVQISQPGWYCNNADRAIRLSTGRILLPAHGPYDPRYIGGTRYKGGDLHSFVYYSDDGFQTWKTSKNSMTAEGRGCHEPTIVELKDGSLYCLMRNTNKKQYASRSIDGGETWSTPEPTVLTSPESPALLKRIPSTGDLMVIWNNVSSSSNWPRNPLSVAISDDEAKTWKHVQDIDNRNNYEIAYPSATFVDDEVLIAYYSRPTRGRVGSEVTLRIYKTDQLYT</sequence>
<dbReference type="EC" id="3.2.1.18" evidence="2"/>
<dbReference type="Gene3D" id="2.120.10.10">
    <property type="match status" value="1"/>
</dbReference>